<gene>
    <name evidence="3" type="ORF">Dda_1773</name>
</gene>
<dbReference type="EMBL" id="JAQGDS010000002">
    <property type="protein sequence ID" value="KAJ6263212.1"/>
    <property type="molecule type" value="Genomic_DNA"/>
</dbReference>
<comment type="caution">
    <text evidence="3">The sequence shown here is derived from an EMBL/GenBank/DDBJ whole genome shotgun (WGS) entry which is preliminary data.</text>
</comment>
<accession>A0AAD6NM33</accession>
<proteinExistence type="predicted"/>
<evidence type="ECO:0000313" key="3">
    <source>
        <dbReference type="EMBL" id="KAJ6263212.1"/>
    </source>
</evidence>
<keyword evidence="2" id="KW-0472">Membrane</keyword>
<dbReference type="AlphaFoldDB" id="A0AAD6NM33"/>
<organism evidence="3 4">
    <name type="scientific">Drechslerella dactyloides</name>
    <name type="common">Nematode-trapping fungus</name>
    <name type="synonym">Arthrobotrys dactyloides</name>
    <dbReference type="NCBI Taxonomy" id="74499"/>
    <lineage>
        <taxon>Eukaryota</taxon>
        <taxon>Fungi</taxon>
        <taxon>Dikarya</taxon>
        <taxon>Ascomycota</taxon>
        <taxon>Pezizomycotina</taxon>
        <taxon>Orbiliomycetes</taxon>
        <taxon>Orbiliales</taxon>
        <taxon>Orbiliaceae</taxon>
        <taxon>Drechslerella</taxon>
    </lineage>
</organism>
<evidence type="ECO:0000313" key="4">
    <source>
        <dbReference type="Proteomes" id="UP001221413"/>
    </source>
</evidence>
<keyword evidence="2" id="KW-1133">Transmembrane helix</keyword>
<protein>
    <recommendedName>
        <fullName evidence="5">Transmembrane protein</fullName>
    </recommendedName>
</protein>
<feature type="transmembrane region" description="Helical" evidence="2">
    <location>
        <begin position="41"/>
        <end position="58"/>
    </location>
</feature>
<evidence type="ECO:0000256" key="2">
    <source>
        <dbReference type="SAM" id="Phobius"/>
    </source>
</evidence>
<name>A0AAD6NM33_DREDA</name>
<reference evidence="3" key="1">
    <citation type="submission" date="2023-01" db="EMBL/GenBank/DDBJ databases">
        <title>The chitinases involved in constricting ring structure development in the nematode-trapping fungus Drechslerella dactyloides.</title>
        <authorList>
            <person name="Wang R."/>
            <person name="Zhang L."/>
            <person name="Tang P."/>
            <person name="Li S."/>
            <person name="Liang L."/>
        </authorList>
    </citation>
    <scope>NUCLEOTIDE SEQUENCE</scope>
    <source>
        <strain evidence="3">YMF1.00031</strain>
    </source>
</reference>
<sequence>MCDLKEATGGKRYPKKKRASANKKEERKRGWHLVTISRLDQSVRMVMMMVVMVVVIVVKGEVINIKA</sequence>
<feature type="region of interest" description="Disordered" evidence="1">
    <location>
        <begin position="1"/>
        <end position="28"/>
    </location>
</feature>
<evidence type="ECO:0008006" key="5">
    <source>
        <dbReference type="Google" id="ProtNLM"/>
    </source>
</evidence>
<dbReference type="Proteomes" id="UP001221413">
    <property type="component" value="Unassembled WGS sequence"/>
</dbReference>
<feature type="compositionally biased region" description="Basic residues" evidence="1">
    <location>
        <begin position="12"/>
        <end position="21"/>
    </location>
</feature>
<keyword evidence="4" id="KW-1185">Reference proteome</keyword>
<evidence type="ECO:0000256" key="1">
    <source>
        <dbReference type="SAM" id="MobiDB-lite"/>
    </source>
</evidence>
<keyword evidence="2" id="KW-0812">Transmembrane</keyword>